<evidence type="ECO:0000259" key="2">
    <source>
        <dbReference type="PROSITE" id="PS51781"/>
    </source>
</evidence>
<feature type="domain" description="SH3b" evidence="2">
    <location>
        <begin position="91"/>
        <end position="156"/>
    </location>
</feature>
<reference evidence="3 4" key="2">
    <citation type="journal article" date="2011" name="J. Bacteriol.">
        <title>Genomes of three methylotrophs from a single niche uncover genetic and metabolic divergence of Methylophilaceae.</title>
        <authorList>
            <person name="Lapidus A."/>
            <person name="Clum A."/>
            <person name="Labutti K."/>
            <person name="Kaluzhnaya M.G."/>
            <person name="Lim S."/>
            <person name="Beck D.A."/>
            <person name="Glavina Del Rio T."/>
            <person name="Nolan M."/>
            <person name="Mavromatis K."/>
            <person name="Huntemann M."/>
            <person name="Lucas S."/>
            <person name="Lidstrom M.E."/>
            <person name="Ivanova N."/>
            <person name="Chistoserdova L."/>
        </authorList>
    </citation>
    <scope>NUCLEOTIDE SEQUENCE [LARGE SCALE GENOMIC DNA]</scope>
    <source>
        <strain evidence="3 4">301</strain>
    </source>
</reference>
<sequence precursor="true">MIFSMIKSSKHLLIVLSILALLPATASALDFRSVAVSKAVLYDAPSNAAKKVLLLSQNYPVEVIVNLGDWLKVRDAQGALNWVEAKQLSNKRTVMVTASKAEIRQSADATSNLVATVEKDVVLEVVDAKLSNGWLKIKHRDGVAGYILISSTWGFE</sequence>
<evidence type="ECO:0000313" key="4">
    <source>
        <dbReference type="Proteomes" id="UP000000383"/>
    </source>
</evidence>
<dbReference type="STRING" id="666681.M301_0574"/>
<keyword evidence="4" id="KW-1185">Reference proteome</keyword>
<dbReference type="SMART" id="SM00287">
    <property type="entry name" value="SH3b"/>
    <property type="match status" value="2"/>
</dbReference>
<dbReference type="Pfam" id="PF06347">
    <property type="entry name" value="SH3_4"/>
    <property type="match status" value="2"/>
</dbReference>
<dbReference type="KEGG" id="meh:M301_0574"/>
<dbReference type="OrthoDB" id="5297720at2"/>
<dbReference type="Proteomes" id="UP000000383">
    <property type="component" value="Chromosome"/>
</dbReference>
<accession>D7DN19</accession>
<dbReference type="InterPro" id="IPR003646">
    <property type="entry name" value="SH3-like_bac-type"/>
</dbReference>
<keyword evidence="1" id="KW-0732">Signal</keyword>
<dbReference type="eggNOG" id="COG3807">
    <property type="taxonomic scope" value="Bacteria"/>
</dbReference>
<organism evidence="3 4">
    <name type="scientific">Methylotenera versatilis (strain 301)</name>
    <dbReference type="NCBI Taxonomy" id="666681"/>
    <lineage>
        <taxon>Bacteria</taxon>
        <taxon>Pseudomonadati</taxon>
        <taxon>Pseudomonadota</taxon>
        <taxon>Betaproteobacteria</taxon>
        <taxon>Nitrosomonadales</taxon>
        <taxon>Methylophilaceae</taxon>
        <taxon>Methylotenera</taxon>
    </lineage>
</organism>
<protein>
    <recommendedName>
        <fullName evidence="2">SH3b domain-containing protein</fullName>
    </recommendedName>
</protein>
<reference evidence="4" key="1">
    <citation type="submission" date="2010-05" db="EMBL/GenBank/DDBJ databases">
        <title>Complete sequence of Methylotenera sp. 301.</title>
        <authorList>
            <person name="Lucas S."/>
            <person name="Copeland A."/>
            <person name="Lapidus A."/>
            <person name="Cheng J.-F."/>
            <person name="Bruce D."/>
            <person name="Goodwin L."/>
            <person name="Pitluck S."/>
            <person name="Clum A."/>
            <person name="Land M."/>
            <person name="Hauser L."/>
            <person name="Kyrpides N."/>
            <person name="Ivanova N."/>
            <person name="Chistoservova L."/>
            <person name="Kalyuzhnaya M."/>
            <person name="Woyke T."/>
        </authorList>
    </citation>
    <scope>NUCLEOTIDE SEQUENCE [LARGE SCALE GENOMIC DNA]</scope>
    <source>
        <strain evidence="4">301</strain>
    </source>
</reference>
<gene>
    <name evidence="3" type="ordered locus">M301_0574</name>
</gene>
<dbReference type="InterPro" id="IPR010466">
    <property type="entry name" value="DUF1058"/>
</dbReference>
<evidence type="ECO:0000256" key="1">
    <source>
        <dbReference type="SAM" id="SignalP"/>
    </source>
</evidence>
<dbReference type="AlphaFoldDB" id="D7DN19"/>
<name>D7DN19_METV0</name>
<dbReference type="Gene3D" id="2.30.30.40">
    <property type="entry name" value="SH3 Domains"/>
    <property type="match status" value="2"/>
</dbReference>
<feature type="chain" id="PRO_5003094754" description="SH3b domain-containing protein" evidence="1">
    <location>
        <begin position="29"/>
        <end position="156"/>
    </location>
</feature>
<dbReference type="HOGENOM" id="CLU_086360_3_0_4"/>
<evidence type="ECO:0000313" key="3">
    <source>
        <dbReference type="EMBL" id="ADI28958.1"/>
    </source>
</evidence>
<feature type="signal peptide" evidence="1">
    <location>
        <begin position="1"/>
        <end position="28"/>
    </location>
</feature>
<proteinExistence type="predicted"/>
<dbReference type="PROSITE" id="PS51781">
    <property type="entry name" value="SH3B"/>
    <property type="match status" value="1"/>
</dbReference>
<dbReference type="EMBL" id="CP002056">
    <property type="protein sequence ID" value="ADI28958.1"/>
    <property type="molecule type" value="Genomic_DNA"/>
</dbReference>